<dbReference type="PROSITE" id="PS50885">
    <property type="entry name" value="HAMP"/>
    <property type="match status" value="2"/>
</dbReference>
<evidence type="ECO:0000259" key="7">
    <source>
        <dbReference type="PROSITE" id="PS50885"/>
    </source>
</evidence>
<dbReference type="EMBL" id="VOSM01000008">
    <property type="protein sequence ID" value="TXD35692.1"/>
    <property type="molecule type" value="Genomic_DNA"/>
</dbReference>
<keyword evidence="1" id="KW-0145">Chemotaxis</keyword>
<protein>
    <submittedName>
        <fullName evidence="8">Methyl-accepting chemotaxis protein</fullName>
    </submittedName>
</protein>
<evidence type="ECO:0000256" key="4">
    <source>
        <dbReference type="SAM" id="MobiDB-lite"/>
    </source>
</evidence>
<dbReference type="PRINTS" id="PR00260">
    <property type="entry name" value="CHEMTRNSDUCR"/>
</dbReference>
<feature type="compositionally biased region" description="Basic and acidic residues" evidence="4">
    <location>
        <begin position="615"/>
        <end position="637"/>
    </location>
</feature>
<dbReference type="Pfam" id="PF00015">
    <property type="entry name" value="MCPsignal"/>
    <property type="match status" value="1"/>
</dbReference>
<evidence type="ECO:0000313" key="9">
    <source>
        <dbReference type="Proteomes" id="UP000321412"/>
    </source>
</evidence>
<dbReference type="SUPFAM" id="SSF58104">
    <property type="entry name" value="Methyl-accepting chemotaxis protein (MCP) signaling domain"/>
    <property type="match status" value="1"/>
</dbReference>
<dbReference type="AlphaFoldDB" id="A0A5C6XEZ2"/>
<keyword evidence="5" id="KW-1133">Transmembrane helix</keyword>
<feature type="compositionally biased region" description="Basic and acidic residues" evidence="4">
    <location>
        <begin position="571"/>
        <end position="580"/>
    </location>
</feature>
<evidence type="ECO:0000256" key="2">
    <source>
        <dbReference type="ARBA" id="ARBA00029447"/>
    </source>
</evidence>
<dbReference type="GO" id="GO:0006935">
    <property type="term" value="P:chemotaxis"/>
    <property type="evidence" value="ECO:0007669"/>
    <property type="project" value="UniProtKB-KW"/>
</dbReference>
<gene>
    <name evidence="8" type="ORF">FRC98_15925</name>
</gene>
<dbReference type="InterPro" id="IPR003660">
    <property type="entry name" value="HAMP_dom"/>
</dbReference>
<evidence type="ECO:0000256" key="5">
    <source>
        <dbReference type="SAM" id="Phobius"/>
    </source>
</evidence>
<feature type="domain" description="HAMP" evidence="7">
    <location>
        <begin position="182"/>
        <end position="230"/>
    </location>
</feature>
<dbReference type="Pfam" id="PF00672">
    <property type="entry name" value="HAMP"/>
    <property type="match status" value="2"/>
</dbReference>
<evidence type="ECO:0000256" key="3">
    <source>
        <dbReference type="PROSITE-ProRule" id="PRU00284"/>
    </source>
</evidence>
<proteinExistence type="inferred from homology"/>
<dbReference type="PANTHER" id="PTHR43531">
    <property type="entry name" value="PROTEIN ICFG"/>
    <property type="match status" value="1"/>
</dbReference>
<dbReference type="PROSITE" id="PS50111">
    <property type="entry name" value="CHEMOTAXIS_TRANSDUC_2"/>
    <property type="match status" value="1"/>
</dbReference>
<reference evidence="8 9" key="1">
    <citation type="submission" date="2019-08" db="EMBL/GenBank/DDBJ databases">
        <title>Bradymonadales sp. TMQ4.</title>
        <authorList>
            <person name="Liang Q."/>
        </authorList>
    </citation>
    <scope>NUCLEOTIDE SEQUENCE [LARGE SCALE GENOMIC DNA]</scope>
    <source>
        <strain evidence="8 9">TMQ4</strain>
    </source>
</reference>
<feature type="compositionally biased region" description="Acidic residues" evidence="4">
    <location>
        <begin position="645"/>
        <end position="657"/>
    </location>
</feature>
<dbReference type="Proteomes" id="UP000321412">
    <property type="component" value="Unassembled WGS sequence"/>
</dbReference>
<comment type="similarity">
    <text evidence="2">Belongs to the methyl-accepting chemotaxis (MCP) protein family.</text>
</comment>
<keyword evidence="5" id="KW-0472">Membrane</keyword>
<feature type="region of interest" description="Disordered" evidence="4">
    <location>
        <begin position="465"/>
        <end position="589"/>
    </location>
</feature>
<evidence type="ECO:0000256" key="1">
    <source>
        <dbReference type="ARBA" id="ARBA00022500"/>
    </source>
</evidence>
<keyword evidence="3" id="KW-0807">Transducer</keyword>
<name>A0A5C6XEZ2_9DELT</name>
<dbReference type="Gene3D" id="1.10.287.950">
    <property type="entry name" value="Methyl-accepting chemotaxis protein"/>
    <property type="match status" value="1"/>
</dbReference>
<dbReference type="CDD" id="cd06225">
    <property type="entry name" value="HAMP"/>
    <property type="match status" value="2"/>
</dbReference>
<dbReference type="PANTHER" id="PTHR43531:SF11">
    <property type="entry name" value="METHYL-ACCEPTING CHEMOTAXIS PROTEIN 3"/>
    <property type="match status" value="1"/>
</dbReference>
<feature type="compositionally biased region" description="Low complexity" evidence="4">
    <location>
        <begin position="478"/>
        <end position="487"/>
    </location>
</feature>
<dbReference type="GO" id="GO:0005886">
    <property type="term" value="C:plasma membrane"/>
    <property type="evidence" value="ECO:0007669"/>
    <property type="project" value="TreeGrafter"/>
</dbReference>
<dbReference type="SMART" id="SM00304">
    <property type="entry name" value="HAMP"/>
    <property type="match status" value="2"/>
</dbReference>
<keyword evidence="9" id="KW-1185">Reference proteome</keyword>
<dbReference type="SMART" id="SM00283">
    <property type="entry name" value="MA"/>
    <property type="match status" value="1"/>
</dbReference>
<dbReference type="OrthoDB" id="5522708at2"/>
<dbReference type="Gene3D" id="6.10.340.10">
    <property type="match status" value="1"/>
</dbReference>
<organism evidence="8 9">
    <name type="scientific">Lujinxingia vulgaris</name>
    <dbReference type="NCBI Taxonomy" id="2600176"/>
    <lineage>
        <taxon>Bacteria</taxon>
        <taxon>Deltaproteobacteria</taxon>
        <taxon>Bradymonadales</taxon>
        <taxon>Lujinxingiaceae</taxon>
        <taxon>Lujinxingia</taxon>
    </lineage>
</organism>
<dbReference type="RefSeq" id="WP_146982431.1">
    <property type="nucleotide sequence ID" value="NZ_VOSM01000008.1"/>
</dbReference>
<accession>A0A5C6XEZ2</accession>
<feature type="domain" description="HAMP" evidence="7">
    <location>
        <begin position="46"/>
        <end position="99"/>
    </location>
</feature>
<dbReference type="GO" id="GO:0007165">
    <property type="term" value="P:signal transduction"/>
    <property type="evidence" value="ECO:0007669"/>
    <property type="project" value="UniProtKB-KW"/>
</dbReference>
<feature type="transmembrane region" description="Helical" evidence="5">
    <location>
        <begin position="7"/>
        <end position="40"/>
    </location>
</feature>
<keyword evidence="5" id="KW-0812">Transmembrane</keyword>
<dbReference type="InterPro" id="IPR051310">
    <property type="entry name" value="MCP_chemotaxis"/>
</dbReference>
<dbReference type="InterPro" id="IPR004089">
    <property type="entry name" value="MCPsignal_dom"/>
</dbReference>
<feature type="compositionally biased region" description="Basic and acidic residues" evidence="4">
    <location>
        <begin position="529"/>
        <end position="545"/>
    </location>
</feature>
<dbReference type="InterPro" id="IPR004090">
    <property type="entry name" value="Chemotax_Me-accpt_rcpt"/>
</dbReference>
<evidence type="ECO:0000313" key="8">
    <source>
        <dbReference type="EMBL" id="TXD35692.1"/>
    </source>
</evidence>
<sequence length="677" mass="72976">MLLWKKVGIYIATLTLIGVGVLAFHGHIFTAALLLVAGVATIGFTRQSLAPLSDITAVVESIAEGNLRSAHLNADPHSEVGRLAGATNRMLDELNAISRHADELAAGRIGVIEHEAMLLRSGKLSDVDLPLPRGAGKLGRSFHSLTNQMRRLTVQARVISRDHLTSPLLDERVPGELGEAFGAMVKNLRQLSERARQIAEGDLTTTTAESEGDLSSAFNQMVLSLNELVREIVSTALNVSTAAEEILVVLRDQELAASHQASSVEETQRTMETLLSSARKIAESAQTVFKSAEKTQANNRTVGERIGELKSHTVRITEILEVIKAIADRSDLLALNASLEGMRAGEAGKGFALVAAEMRRLAENIKESVSDIKLLVSDIRESSLASVMATEEGSRLSERTTETSLKISLITQQQQSGTEQVTQSMDELSHLINQGVAGTRQVTTAARELHNASESLRHIVEKFRVMETEASSPKRPTRTPTRTIPGRATSPLPSVDASKELPLTAPADLSREIPADRSTELPLSAPADLSREIPADRSTEREATRSRPLRKASRNQIATPVGFNGNLSDVPTDRQPRRAVELAAKSAQETPTIEFSAAIAEDDAFFQDLLDARDEAAAKADSEADDAPADRSREFDAIARQLGADESESEAENAPEGDDVHAKNTSPVLGDEESEPS</sequence>
<feature type="domain" description="Methyl-accepting transducer" evidence="6">
    <location>
        <begin position="235"/>
        <end position="450"/>
    </location>
</feature>
<dbReference type="GO" id="GO:0004888">
    <property type="term" value="F:transmembrane signaling receptor activity"/>
    <property type="evidence" value="ECO:0007669"/>
    <property type="project" value="InterPro"/>
</dbReference>
<evidence type="ECO:0000259" key="6">
    <source>
        <dbReference type="PROSITE" id="PS50111"/>
    </source>
</evidence>
<comment type="caution">
    <text evidence="8">The sequence shown here is derived from an EMBL/GenBank/DDBJ whole genome shotgun (WGS) entry which is preliminary data.</text>
</comment>
<feature type="compositionally biased region" description="Basic and acidic residues" evidence="4">
    <location>
        <begin position="509"/>
        <end position="519"/>
    </location>
</feature>
<feature type="region of interest" description="Disordered" evidence="4">
    <location>
        <begin position="615"/>
        <end position="677"/>
    </location>
</feature>